<dbReference type="AlphaFoldDB" id="A0A2M4C7Z1"/>
<name>A0A2M4C7Z1_9DIPT</name>
<feature type="chain" id="PRO_5014617301" evidence="1">
    <location>
        <begin position="17"/>
        <end position="110"/>
    </location>
</feature>
<accession>A0A2M4C7Z1</accession>
<reference evidence="2" key="1">
    <citation type="submission" date="2018-01" db="EMBL/GenBank/DDBJ databases">
        <title>An insight into the sialome of Amazonian anophelines.</title>
        <authorList>
            <person name="Ribeiro J.M."/>
            <person name="Scarpassa V."/>
            <person name="Calvo E."/>
        </authorList>
    </citation>
    <scope>NUCLEOTIDE SEQUENCE</scope>
    <source>
        <tissue evidence="2">Salivary glands</tissue>
    </source>
</reference>
<sequence>MPLLCLLCAGDLFLSADPFSICLHSYLLPILPINRQLITLIYRHTTSRYARSLKPHRGDGSYGTNAALPLFGTKNTPDGQQQQQQQVGMLYTLLLMAVSRGPYAFFAPNV</sequence>
<proteinExistence type="predicted"/>
<organism evidence="2">
    <name type="scientific">Anopheles marajoara</name>
    <dbReference type="NCBI Taxonomy" id="58244"/>
    <lineage>
        <taxon>Eukaryota</taxon>
        <taxon>Metazoa</taxon>
        <taxon>Ecdysozoa</taxon>
        <taxon>Arthropoda</taxon>
        <taxon>Hexapoda</taxon>
        <taxon>Insecta</taxon>
        <taxon>Pterygota</taxon>
        <taxon>Neoptera</taxon>
        <taxon>Endopterygota</taxon>
        <taxon>Diptera</taxon>
        <taxon>Nematocera</taxon>
        <taxon>Culicoidea</taxon>
        <taxon>Culicidae</taxon>
        <taxon>Anophelinae</taxon>
        <taxon>Anopheles</taxon>
    </lineage>
</organism>
<feature type="signal peptide" evidence="1">
    <location>
        <begin position="1"/>
        <end position="16"/>
    </location>
</feature>
<evidence type="ECO:0000313" key="2">
    <source>
        <dbReference type="EMBL" id="MBW61434.1"/>
    </source>
</evidence>
<dbReference type="EMBL" id="GGFJ01012293">
    <property type="protein sequence ID" value="MBW61434.1"/>
    <property type="molecule type" value="Transcribed_RNA"/>
</dbReference>
<evidence type="ECO:0000256" key="1">
    <source>
        <dbReference type="SAM" id="SignalP"/>
    </source>
</evidence>
<protein>
    <submittedName>
        <fullName evidence="2">Putative secreted protein</fullName>
    </submittedName>
</protein>
<keyword evidence="1" id="KW-0732">Signal</keyword>